<keyword evidence="2" id="KW-0732">Signal</keyword>
<evidence type="ECO:0000256" key="2">
    <source>
        <dbReference type="SAM" id="SignalP"/>
    </source>
</evidence>
<dbReference type="EMBL" id="JAXAVX010000005">
    <property type="protein sequence ID" value="MDX8152312.1"/>
    <property type="molecule type" value="Genomic_DNA"/>
</dbReference>
<organism evidence="3 4">
    <name type="scientific">Patulibacter brassicae</name>
    <dbReference type="NCBI Taxonomy" id="1705717"/>
    <lineage>
        <taxon>Bacteria</taxon>
        <taxon>Bacillati</taxon>
        <taxon>Actinomycetota</taxon>
        <taxon>Thermoleophilia</taxon>
        <taxon>Solirubrobacterales</taxon>
        <taxon>Patulibacteraceae</taxon>
        <taxon>Patulibacter</taxon>
    </lineage>
</organism>
<sequence>MRSARAALPLLLAGSAGAALLGVGTTGLAGLDGPLRTAAVTAQQRAVQEQQVAQRAERRRPAQVQDDEAQDDRAPRWRAVDCAHDERRSRRLRAEEL</sequence>
<dbReference type="Proteomes" id="UP001277761">
    <property type="component" value="Unassembled WGS sequence"/>
</dbReference>
<feature type="compositionally biased region" description="Basic and acidic residues" evidence="1">
    <location>
        <begin position="71"/>
        <end position="97"/>
    </location>
</feature>
<reference evidence="3 4" key="1">
    <citation type="submission" date="2023-11" db="EMBL/GenBank/DDBJ databases">
        <authorList>
            <person name="Xu M."/>
            <person name="Jiang T."/>
        </authorList>
    </citation>
    <scope>NUCLEOTIDE SEQUENCE [LARGE SCALE GENOMIC DNA]</scope>
    <source>
        <strain evidence="3 4">SD</strain>
    </source>
</reference>
<accession>A0ABU4VLS6</accession>
<keyword evidence="4" id="KW-1185">Reference proteome</keyword>
<comment type="caution">
    <text evidence="3">The sequence shown here is derived from an EMBL/GenBank/DDBJ whole genome shotgun (WGS) entry which is preliminary data.</text>
</comment>
<feature type="chain" id="PRO_5045921597" evidence="2">
    <location>
        <begin position="19"/>
        <end position="97"/>
    </location>
</feature>
<gene>
    <name evidence="3" type="ORF">SK069_11945</name>
</gene>
<evidence type="ECO:0000256" key="1">
    <source>
        <dbReference type="SAM" id="MobiDB-lite"/>
    </source>
</evidence>
<feature type="signal peptide" evidence="2">
    <location>
        <begin position="1"/>
        <end position="18"/>
    </location>
</feature>
<protein>
    <submittedName>
        <fullName evidence="3">Uncharacterized protein</fullName>
    </submittedName>
</protein>
<proteinExistence type="predicted"/>
<evidence type="ECO:0000313" key="4">
    <source>
        <dbReference type="Proteomes" id="UP001277761"/>
    </source>
</evidence>
<name>A0ABU4VLS6_9ACTN</name>
<dbReference type="RefSeq" id="WP_319954466.1">
    <property type="nucleotide sequence ID" value="NZ_JAXAVX010000005.1"/>
</dbReference>
<feature type="region of interest" description="Disordered" evidence="1">
    <location>
        <begin position="50"/>
        <end position="97"/>
    </location>
</feature>
<evidence type="ECO:0000313" key="3">
    <source>
        <dbReference type="EMBL" id="MDX8152312.1"/>
    </source>
</evidence>